<reference evidence="3 4" key="1">
    <citation type="submission" date="2024-09" db="EMBL/GenBank/DDBJ databases">
        <authorList>
            <person name="Sun Q."/>
            <person name="Mori K."/>
        </authorList>
    </citation>
    <scope>NUCLEOTIDE SEQUENCE [LARGE SCALE GENOMIC DNA]</scope>
    <source>
        <strain evidence="3 4">JCM 11411</strain>
    </source>
</reference>
<dbReference type="PROSITE" id="PS01047">
    <property type="entry name" value="HMA_1"/>
    <property type="match status" value="1"/>
</dbReference>
<dbReference type="Proteomes" id="UP001589587">
    <property type="component" value="Unassembled WGS sequence"/>
</dbReference>
<proteinExistence type="predicted"/>
<gene>
    <name evidence="3" type="ORF">ACFFQ6_37815</name>
</gene>
<feature type="domain" description="HMA" evidence="2">
    <location>
        <begin position="4"/>
        <end position="72"/>
    </location>
</feature>
<keyword evidence="1" id="KW-0479">Metal-binding</keyword>
<dbReference type="EMBL" id="JBHMAS010000132">
    <property type="protein sequence ID" value="MFB9785460.1"/>
    <property type="molecule type" value="Genomic_DNA"/>
</dbReference>
<evidence type="ECO:0000259" key="2">
    <source>
        <dbReference type="PROSITE" id="PS50846"/>
    </source>
</evidence>
<comment type="caution">
    <text evidence="3">The sequence shown here is derived from an EMBL/GenBank/DDBJ whole genome shotgun (WGS) entry which is preliminary data.</text>
</comment>
<protein>
    <submittedName>
        <fullName evidence="3">Heavy-metal-associated domain-containing protein</fullName>
    </submittedName>
</protein>
<name>A0ABV5XSL2_9NOCA</name>
<dbReference type="InterPro" id="IPR036163">
    <property type="entry name" value="HMA_dom_sf"/>
</dbReference>
<dbReference type="CDD" id="cd00371">
    <property type="entry name" value="HMA"/>
    <property type="match status" value="1"/>
</dbReference>
<dbReference type="RefSeq" id="WP_030537788.1">
    <property type="nucleotide sequence ID" value="NZ_JBEUOO010000058.1"/>
</dbReference>
<dbReference type="InterPro" id="IPR006121">
    <property type="entry name" value="HMA_dom"/>
</dbReference>
<dbReference type="PROSITE" id="PS50846">
    <property type="entry name" value="HMA_2"/>
    <property type="match status" value="1"/>
</dbReference>
<evidence type="ECO:0000313" key="3">
    <source>
        <dbReference type="EMBL" id="MFB9785460.1"/>
    </source>
</evidence>
<dbReference type="SUPFAM" id="SSF55008">
    <property type="entry name" value="HMA, heavy metal-associated domain"/>
    <property type="match status" value="1"/>
</dbReference>
<dbReference type="InterPro" id="IPR017969">
    <property type="entry name" value="Heavy-metal-associated_CS"/>
</dbReference>
<organism evidence="3 4">
    <name type="scientific">Rhodococcus baikonurensis</name>
    <dbReference type="NCBI Taxonomy" id="172041"/>
    <lineage>
        <taxon>Bacteria</taxon>
        <taxon>Bacillati</taxon>
        <taxon>Actinomycetota</taxon>
        <taxon>Actinomycetes</taxon>
        <taxon>Mycobacteriales</taxon>
        <taxon>Nocardiaceae</taxon>
        <taxon>Rhodococcus</taxon>
        <taxon>Rhodococcus erythropolis group</taxon>
    </lineage>
</organism>
<evidence type="ECO:0000256" key="1">
    <source>
        <dbReference type="ARBA" id="ARBA00022723"/>
    </source>
</evidence>
<dbReference type="Gene3D" id="3.30.70.100">
    <property type="match status" value="1"/>
</dbReference>
<dbReference type="GeneID" id="93806691"/>
<accession>A0ABV5XSL2</accession>
<evidence type="ECO:0000313" key="4">
    <source>
        <dbReference type="Proteomes" id="UP001589587"/>
    </source>
</evidence>
<dbReference type="Pfam" id="PF00403">
    <property type="entry name" value="HMA"/>
    <property type="match status" value="1"/>
</dbReference>
<sequence length="75" mass="7545">MSATNNTFAVTGLTCGHCVGAVTDELRALPGVSEVEIDLVAGGVSTVTVTASAPLTEEQVTAALDEAGNYHLANI</sequence>
<keyword evidence="4" id="KW-1185">Reference proteome</keyword>